<feature type="region of interest" description="Disordered" evidence="1">
    <location>
        <begin position="58"/>
        <end position="87"/>
    </location>
</feature>
<evidence type="ECO:0000256" key="1">
    <source>
        <dbReference type="SAM" id="MobiDB-lite"/>
    </source>
</evidence>
<proteinExistence type="predicted"/>
<name>A0A2X2SWF3_9ENTR</name>
<evidence type="ECO:0000313" key="2">
    <source>
        <dbReference type="EMBL" id="SQA97542.1"/>
    </source>
</evidence>
<dbReference type="EMBL" id="UAVU01000003">
    <property type="protein sequence ID" value="SQA97542.1"/>
    <property type="molecule type" value="Genomic_DNA"/>
</dbReference>
<dbReference type="InterPro" id="IPR027417">
    <property type="entry name" value="P-loop_NTPase"/>
</dbReference>
<protein>
    <recommendedName>
        <fullName evidence="4">Glutathione import ATP-binding protein GsiA</fullName>
    </recommendedName>
</protein>
<dbReference type="Gene3D" id="3.40.50.300">
    <property type="entry name" value="P-loop containing nucleotide triphosphate hydrolases"/>
    <property type="match status" value="1"/>
</dbReference>
<gene>
    <name evidence="2" type="ORF">NCTC12120_01376</name>
</gene>
<evidence type="ECO:0008006" key="4">
    <source>
        <dbReference type="Google" id="ProtNLM"/>
    </source>
</evidence>
<accession>A0A2X2SWF3</accession>
<dbReference type="Proteomes" id="UP000251197">
    <property type="component" value="Unassembled WGS sequence"/>
</dbReference>
<reference evidence="2 3" key="1">
    <citation type="submission" date="2018-06" db="EMBL/GenBank/DDBJ databases">
        <authorList>
            <consortium name="Pathogen Informatics"/>
            <person name="Doyle S."/>
        </authorList>
    </citation>
    <scope>NUCLEOTIDE SEQUENCE [LARGE SCALE GENOMIC DNA]</scope>
    <source>
        <strain evidence="2 3">NCTC12120</strain>
    </source>
</reference>
<sequence length="87" mass="9205">MTQPILQMRDLRIETEQGLPLVKGVSLSLMPGEVLGLIGESGAGEINHWSCGSGLCPTRLPDSGGGSAGGREKYRGAVQQREARVSR</sequence>
<dbReference type="SUPFAM" id="SSF52540">
    <property type="entry name" value="P-loop containing nucleoside triphosphate hydrolases"/>
    <property type="match status" value="1"/>
</dbReference>
<feature type="compositionally biased region" description="Basic and acidic residues" evidence="1">
    <location>
        <begin position="70"/>
        <end position="87"/>
    </location>
</feature>
<evidence type="ECO:0000313" key="3">
    <source>
        <dbReference type="Proteomes" id="UP000251197"/>
    </source>
</evidence>
<organism evidence="2 3">
    <name type="scientific">Cedecea neteri</name>
    <dbReference type="NCBI Taxonomy" id="158822"/>
    <lineage>
        <taxon>Bacteria</taxon>
        <taxon>Pseudomonadati</taxon>
        <taxon>Pseudomonadota</taxon>
        <taxon>Gammaproteobacteria</taxon>
        <taxon>Enterobacterales</taxon>
        <taxon>Enterobacteriaceae</taxon>
        <taxon>Cedecea</taxon>
    </lineage>
</organism>
<dbReference type="AlphaFoldDB" id="A0A2X2SWF3"/>